<proteinExistence type="predicted"/>
<comment type="caution">
    <text evidence="1">The sequence shown here is derived from an EMBL/GenBank/DDBJ whole genome shotgun (WGS) entry which is preliminary data.</text>
</comment>
<sequence length="71" mass="7736">MFRLSCTPRVFSSWPICFVHPVPRSVLVVPLKGCHFTLSRRGIYPPVDAASVCSDDAVGALFVIAKFISIG</sequence>
<organism evidence="1 2">
    <name type="scientific">Oedothorax gibbosus</name>
    <dbReference type="NCBI Taxonomy" id="931172"/>
    <lineage>
        <taxon>Eukaryota</taxon>
        <taxon>Metazoa</taxon>
        <taxon>Ecdysozoa</taxon>
        <taxon>Arthropoda</taxon>
        <taxon>Chelicerata</taxon>
        <taxon>Arachnida</taxon>
        <taxon>Araneae</taxon>
        <taxon>Araneomorphae</taxon>
        <taxon>Entelegynae</taxon>
        <taxon>Araneoidea</taxon>
        <taxon>Linyphiidae</taxon>
        <taxon>Erigoninae</taxon>
        <taxon>Oedothorax</taxon>
    </lineage>
</organism>
<evidence type="ECO:0008006" key="3">
    <source>
        <dbReference type="Google" id="ProtNLM"/>
    </source>
</evidence>
<protein>
    <recommendedName>
        <fullName evidence="3">Secreted protein</fullName>
    </recommendedName>
</protein>
<gene>
    <name evidence="1" type="ORF">JTE90_019453</name>
</gene>
<reference evidence="1 2" key="1">
    <citation type="journal article" date="2022" name="Nat. Ecol. Evol.">
        <title>A masculinizing supergene underlies an exaggerated male reproductive morph in a spider.</title>
        <authorList>
            <person name="Hendrickx F."/>
            <person name="De Corte Z."/>
            <person name="Sonet G."/>
            <person name="Van Belleghem S.M."/>
            <person name="Kostlbacher S."/>
            <person name="Vangestel C."/>
        </authorList>
    </citation>
    <scope>NUCLEOTIDE SEQUENCE [LARGE SCALE GENOMIC DNA]</scope>
    <source>
        <strain evidence="1">W744_W776</strain>
    </source>
</reference>
<keyword evidence="2" id="KW-1185">Reference proteome</keyword>
<evidence type="ECO:0000313" key="2">
    <source>
        <dbReference type="Proteomes" id="UP000827092"/>
    </source>
</evidence>
<dbReference type="AlphaFoldDB" id="A0AAV6UVF3"/>
<name>A0AAV6UVF3_9ARAC</name>
<dbReference type="EMBL" id="JAFNEN010000247">
    <property type="protein sequence ID" value="KAG8188174.1"/>
    <property type="molecule type" value="Genomic_DNA"/>
</dbReference>
<evidence type="ECO:0000313" key="1">
    <source>
        <dbReference type="EMBL" id="KAG8188174.1"/>
    </source>
</evidence>
<accession>A0AAV6UVF3</accession>
<dbReference type="Proteomes" id="UP000827092">
    <property type="component" value="Unassembled WGS sequence"/>
</dbReference>